<reference evidence="1" key="1">
    <citation type="submission" date="2018-05" db="EMBL/GenBank/DDBJ databases">
        <authorList>
            <person name="Lanie J.A."/>
            <person name="Ng W.-L."/>
            <person name="Kazmierczak K.M."/>
            <person name="Andrzejewski T.M."/>
            <person name="Davidsen T.M."/>
            <person name="Wayne K.J."/>
            <person name="Tettelin H."/>
            <person name="Glass J.I."/>
            <person name="Rusch D."/>
            <person name="Podicherti R."/>
            <person name="Tsui H.-C.T."/>
            <person name="Winkler M.E."/>
        </authorList>
    </citation>
    <scope>NUCLEOTIDE SEQUENCE</scope>
</reference>
<organism evidence="1">
    <name type="scientific">marine metagenome</name>
    <dbReference type="NCBI Taxonomy" id="408172"/>
    <lineage>
        <taxon>unclassified sequences</taxon>
        <taxon>metagenomes</taxon>
        <taxon>ecological metagenomes</taxon>
    </lineage>
</organism>
<sequence>MFDRLIDGIDAFFGKVLQSKTHRMGEQFEEFVQGFLFPKKYYEILHQTPDSSANEERYIKSSDQPDYKFRDYSTGKSFWVECKYHTMWRGKFPDQYLTPFLKEYELDRYTKLDKDDPVFIAVGTGGEAYTPNQSYLIPVRYIKIANRITKKYLLPFESHNLSRDDDERLDKLRDDELQLGDVIPILPESLWKRLNQ</sequence>
<proteinExistence type="predicted"/>
<accession>A0A382C263</accession>
<name>A0A382C263_9ZZZZ</name>
<dbReference type="AlphaFoldDB" id="A0A382C263"/>
<dbReference type="EMBL" id="UINC01032383">
    <property type="protein sequence ID" value="SVB19949.1"/>
    <property type="molecule type" value="Genomic_DNA"/>
</dbReference>
<gene>
    <name evidence="1" type="ORF">METZ01_LOCUS172803</name>
</gene>
<protein>
    <submittedName>
        <fullName evidence="1">Uncharacterized protein</fullName>
    </submittedName>
</protein>
<evidence type="ECO:0000313" key="1">
    <source>
        <dbReference type="EMBL" id="SVB19949.1"/>
    </source>
</evidence>